<dbReference type="Pfam" id="PF00439">
    <property type="entry name" value="Bromodomain"/>
    <property type="match status" value="1"/>
</dbReference>
<comment type="similarity">
    <text evidence="2">Belongs to the acetyltransferase family. GCN5 subfamily.</text>
</comment>
<evidence type="ECO:0000256" key="7">
    <source>
        <dbReference type="ARBA" id="ARBA00023117"/>
    </source>
</evidence>
<keyword evidence="4" id="KW-0808">Transferase</keyword>
<evidence type="ECO:0000259" key="14">
    <source>
        <dbReference type="PROSITE" id="PS51186"/>
    </source>
</evidence>
<dbReference type="SUPFAM" id="SSF47370">
    <property type="entry name" value="Bromodomain"/>
    <property type="match status" value="1"/>
</dbReference>
<dbReference type="Pfam" id="PF00583">
    <property type="entry name" value="Acetyltransf_1"/>
    <property type="match status" value="1"/>
</dbReference>
<dbReference type="CDD" id="cd05509">
    <property type="entry name" value="Bromo_gcn5_like"/>
    <property type="match status" value="1"/>
</dbReference>
<keyword evidence="7 12" id="KW-0103">Bromodomain</keyword>
<evidence type="ECO:0000256" key="5">
    <source>
        <dbReference type="ARBA" id="ARBA00022853"/>
    </source>
</evidence>
<evidence type="ECO:0000256" key="3">
    <source>
        <dbReference type="ARBA" id="ARBA00013184"/>
    </source>
</evidence>
<dbReference type="PROSITE" id="PS50014">
    <property type="entry name" value="BROMODOMAIN_2"/>
    <property type="match status" value="1"/>
</dbReference>
<keyword evidence="5" id="KW-0156">Chromatin regulator</keyword>
<dbReference type="Proteomes" id="UP000887565">
    <property type="component" value="Unplaced"/>
</dbReference>
<evidence type="ECO:0000256" key="11">
    <source>
        <dbReference type="ARBA" id="ARBA00023315"/>
    </source>
</evidence>
<dbReference type="EC" id="2.3.1.48" evidence="3"/>
<keyword evidence="10" id="KW-0539">Nucleus</keyword>
<keyword evidence="6" id="KW-0805">Transcription regulation</keyword>
<evidence type="ECO:0000256" key="1">
    <source>
        <dbReference type="ARBA" id="ARBA00004123"/>
    </source>
</evidence>
<comment type="subcellular location">
    <subcellularLocation>
        <location evidence="1">Nucleus</location>
    </subcellularLocation>
</comment>
<protein>
    <recommendedName>
        <fullName evidence="3">histone acetyltransferase</fullName>
        <ecNumber evidence="3">2.3.1.48</ecNumber>
    </recommendedName>
</protein>
<evidence type="ECO:0000256" key="12">
    <source>
        <dbReference type="PROSITE-ProRule" id="PRU00035"/>
    </source>
</evidence>
<evidence type="ECO:0000256" key="9">
    <source>
        <dbReference type="ARBA" id="ARBA00023163"/>
    </source>
</evidence>
<keyword evidence="9" id="KW-0804">Transcription</keyword>
<evidence type="ECO:0000256" key="6">
    <source>
        <dbReference type="ARBA" id="ARBA00023015"/>
    </source>
</evidence>
<dbReference type="AlphaFoldDB" id="A0A915I7H8"/>
<dbReference type="OMA" id="HQPPKEW"/>
<dbReference type="PANTHER" id="PTHR45750">
    <property type="entry name" value="GH11602P"/>
    <property type="match status" value="1"/>
</dbReference>
<keyword evidence="15" id="KW-1185">Reference proteome</keyword>
<dbReference type="InterPro" id="IPR037800">
    <property type="entry name" value="GCN5"/>
</dbReference>
<dbReference type="InterPro" id="IPR001487">
    <property type="entry name" value="Bromodomain"/>
</dbReference>
<dbReference type="PROSITE" id="PS00633">
    <property type="entry name" value="BROMODOMAIN_1"/>
    <property type="match status" value="1"/>
</dbReference>
<dbReference type="FunFam" id="3.40.630.30:FF:000004">
    <property type="entry name" value="Histone acetyltransferase KAT2A"/>
    <property type="match status" value="1"/>
</dbReference>
<reference evidence="16" key="1">
    <citation type="submission" date="2022-11" db="UniProtKB">
        <authorList>
            <consortium name="WormBaseParasite"/>
        </authorList>
    </citation>
    <scope>IDENTIFICATION</scope>
</reference>
<dbReference type="GO" id="GO:0045944">
    <property type="term" value="P:positive regulation of transcription by RNA polymerase II"/>
    <property type="evidence" value="ECO:0007669"/>
    <property type="project" value="TreeGrafter"/>
</dbReference>
<evidence type="ECO:0000256" key="4">
    <source>
        <dbReference type="ARBA" id="ARBA00022679"/>
    </source>
</evidence>
<keyword evidence="11" id="KW-0012">Acyltransferase</keyword>
<organism evidence="15 16">
    <name type="scientific">Romanomermis culicivorax</name>
    <name type="common">Nematode worm</name>
    <dbReference type="NCBI Taxonomy" id="13658"/>
    <lineage>
        <taxon>Eukaryota</taxon>
        <taxon>Metazoa</taxon>
        <taxon>Ecdysozoa</taxon>
        <taxon>Nematoda</taxon>
        <taxon>Enoplea</taxon>
        <taxon>Dorylaimia</taxon>
        <taxon>Mermithida</taxon>
        <taxon>Mermithoidea</taxon>
        <taxon>Mermithidae</taxon>
        <taxon>Romanomermis</taxon>
    </lineage>
</organism>
<dbReference type="CDD" id="cd04301">
    <property type="entry name" value="NAT_SF"/>
    <property type="match status" value="1"/>
</dbReference>
<evidence type="ECO:0000256" key="8">
    <source>
        <dbReference type="ARBA" id="ARBA00023159"/>
    </source>
</evidence>
<evidence type="ECO:0000313" key="15">
    <source>
        <dbReference type="Proteomes" id="UP000887565"/>
    </source>
</evidence>
<dbReference type="Gene3D" id="1.20.920.10">
    <property type="entry name" value="Bromodomain-like"/>
    <property type="match status" value="1"/>
</dbReference>
<dbReference type="PROSITE" id="PS51186">
    <property type="entry name" value="GNAT"/>
    <property type="match status" value="1"/>
</dbReference>
<dbReference type="InterPro" id="IPR018359">
    <property type="entry name" value="Bromodomain_CS"/>
</dbReference>
<dbReference type="GO" id="GO:0010484">
    <property type="term" value="F:histone H3 acetyltransferase activity"/>
    <property type="evidence" value="ECO:0007669"/>
    <property type="project" value="TreeGrafter"/>
</dbReference>
<evidence type="ECO:0000313" key="16">
    <source>
        <dbReference type="WBParaSite" id="nRc.2.0.1.t10109-RA"/>
    </source>
</evidence>
<proteinExistence type="inferred from homology"/>
<accession>A0A915I7H8</accession>
<dbReference type="SUPFAM" id="SSF55729">
    <property type="entry name" value="Acyl-CoA N-acyltransferases (Nat)"/>
    <property type="match status" value="1"/>
</dbReference>
<dbReference type="InterPro" id="IPR016181">
    <property type="entry name" value="Acyl_CoA_acyltransferase"/>
</dbReference>
<feature type="domain" description="N-acetyltransferase" evidence="14">
    <location>
        <begin position="27"/>
        <end position="173"/>
    </location>
</feature>
<dbReference type="SMART" id="SM00297">
    <property type="entry name" value="BROMO"/>
    <property type="match status" value="1"/>
</dbReference>
<evidence type="ECO:0000256" key="10">
    <source>
        <dbReference type="ARBA" id="ARBA00023242"/>
    </source>
</evidence>
<dbReference type="PANTHER" id="PTHR45750:SF3">
    <property type="entry name" value="HISTONE ACETYLTRANSFERASE"/>
    <property type="match status" value="1"/>
</dbReference>
<evidence type="ECO:0000256" key="2">
    <source>
        <dbReference type="ARBA" id="ARBA00008607"/>
    </source>
</evidence>
<evidence type="ECO:0000259" key="13">
    <source>
        <dbReference type="PROSITE" id="PS50014"/>
    </source>
</evidence>
<dbReference type="WBParaSite" id="nRc.2.0.1.t10109-RA">
    <property type="protein sequence ID" value="nRc.2.0.1.t10109-RA"/>
    <property type="gene ID" value="nRc.2.0.1.g10109"/>
</dbReference>
<dbReference type="PRINTS" id="PR00503">
    <property type="entry name" value="BROMODOMAIN"/>
</dbReference>
<dbReference type="InterPro" id="IPR000182">
    <property type="entry name" value="GNAT_dom"/>
</dbReference>
<keyword evidence="8" id="KW-0010">Activator</keyword>
<name>A0A915I7H8_ROMCU</name>
<feature type="domain" description="Bromo" evidence="13">
    <location>
        <begin position="331"/>
        <end position="401"/>
    </location>
</feature>
<dbReference type="GO" id="GO:0140672">
    <property type="term" value="C:ATAC complex"/>
    <property type="evidence" value="ECO:0007669"/>
    <property type="project" value="TreeGrafter"/>
</dbReference>
<dbReference type="Gene3D" id="3.40.630.30">
    <property type="match status" value="1"/>
</dbReference>
<sequence length="421" mass="48852">MARDEFAKSEEDQGIIEFHVINNNLSYDQDTNKLIWLLQLHNVFSMQLPQMPREYIVRLVFDAKHRNLVLVKSNQVIGGVCFRIFYKQGFTEIVFCAVIANEQVKGYGTHLMNHLKDYHVRLGVHYFLTYADEFAVGYFRKQGFSQIIGLPKQSYAGFIKEYEGATFMCCQLHPKVVYTQFSTMIKYQKEIVAKVNDELNSGEQANKIYDGLVKQFNDGPRQLPIGSIPGVSFSSFWFPTCIPRQILSVHLVPAILNPVFTIKIDLHAKHDLELRVKSSGTEVASSGIELHPVEPIVQLKEAGWMPPRQAPPCWDTDQLYSTLKELLQKLKANPNSWPFLKPVDGNEVPDYYSFIKFPMDLKTMQERLRQNYYCTPKLFKADIQRMLSNCKKFNDESTEYYKLALNMQGYFNELWRERGFD</sequence>
<dbReference type="InterPro" id="IPR036427">
    <property type="entry name" value="Bromodomain-like_sf"/>
</dbReference>
<dbReference type="GO" id="GO:0005634">
    <property type="term" value="C:nucleus"/>
    <property type="evidence" value="ECO:0007669"/>
    <property type="project" value="UniProtKB-SubCell"/>
</dbReference>